<reference evidence="2" key="1">
    <citation type="submission" date="2007-07" db="EMBL/GenBank/DDBJ databases">
        <title>PCAP assembly of the Caenorhabditis remanei genome.</title>
        <authorList>
            <consortium name="The Caenorhabditis remanei Sequencing Consortium"/>
            <person name="Wilson R.K."/>
        </authorList>
    </citation>
    <scope>NUCLEOTIDE SEQUENCE [LARGE SCALE GENOMIC DNA]</scope>
    <source>
        <strain evidence="2">PB4641</strain>
    </source>
</reference>
<evidence type="ECO:0000313" key="3">
    <source>
        <dbReference type="Proteomes" id="UP000008281"/>
    </source>
</evidence>
<evidence type="ECO:0000313" key="2">
    <source>
        <dbReference type="EMBL" id="EFP10490.1"/>
    </source>
</evidence>
<dbReference type="Proteomes" id="UP000008281">
    <property type="component" value="Unassembled WGS sequence"/>
</dbReference>
<feature type="compositionally biased region" description="Polar residues" evidence="1">
    <location>
        <begin position="777"/>
        <end position="804"/>
    </location>
</feature>
<sequence>MSLPTPAGRYLSAEDLEVVYDQKKFQDAAEIDDVHLLHFKHDRTLFVRVPVNSSDQNPHDGYIWGQTKYGKDRVVVFRHQPTRKIIELYGAKCTSLNCTELNQPHIRNQIFQYQDQIYCYYFTTTDEPISIPSEGLFPVKKKRLTKNRADILTRLVIPGRTVKQALSTAREMGMTDVTKKQVLNVSRRCVDCVFTKNGPRARSSLAMAEKIKQENPDLTWFEQTNNVLTEFTSIRVFKDACKIFYEGCPPLDEWEAYTELVEDMINDKNLRESELPKLYDHYPNGVFFPSRLHVDTTYRLSDMYITVVLGETGNFLTKPSGKARVIPLLYMLHSSRSRITHEKAALALKEALMEHSNPFSPKKFPCLLLDGEEALQVYGEVTFLFKAFNLNGYHYFQTLNAEVIRCDVHLLSVIRYNHGGKAAADAAKPFLFGRMKEGTWHAGILGCFSLSSFNRRVEKCKNKLDPLVYDWIVSNKQMLMQYASSAAKLRSGHLIQFSTNNTNETFNKHIKANLTKMHSASQLIQKIDHFVSGTYYSACTYLLNGFYLDSLKECWLSSIGASDCVKLKVDISTYTENQKLSHYKEIGLSGYIAMGLGCPRSLANGLLMIDLFYASHVVNSDVFHLENEKYSKSDAVNRYVTVRADSSGIHCNLCVITLPSFLCCHITLCLKSMQFSDRQKYWTLLARPKPTQPKNGFSKACGQKPHDRLGTKPSAGNHVRVIEDVTNMSIFDSTSSTMASPAASLNSSSVSTPGDSSRRSSNRKRHRPPRYSPPYGSDTSIMASDVSQNPPSHNVSDFLSSPVY</sequence>
<keyword evidence="3" id="KW-1185">Reference proteome</keyword>
<dbReference type="OMA" id="MESCENS"/>
<evidence type="ECO:0000256" key="1">
    <source>
        <dbReference type="SAM" id="MobiDB-lite"/>
    </source>
</evidence>
<organism evidence="3">
    <name type="scientific">Caenorhabditis remanei</name>
    <name type="common">Caenorhabditis vulgaris</name>
    <dbReference type="NCBI Taxonomy" id="31234"/>
    <lineage>
        <taxon>Eukaryota</taxon>
        <taxon>Metazoa</taxon>
        <taxon>Ecdysozoa</taxon>
        <taxon>Nematoda</taxon>
        <taxon>Chromadorea</taxon>
        <taxon>Rhabditida</taxon>
        <taxon>Rhabditina</taxon>
        <taxon>Rhabditomorpha</taxon>
        <taxon>Rhabditoidea</taxon>
        <taxon>Rhabditidae</taxon>
        <taxon>Peloderinae</taxon>
        <taxon>Caenorhabditis</taxon>
    </lineage>
</organism>
<protein>
    <submittedName>
        <fullName evidence="2">Uncharacterized protein</fullName>
    </submittedName>
</protein>
<dbReference type="EMBL" id="DS269190">
    <property type="protein sequence ID" value="EFP10490.1"/>
    <property type="molecule type" value="Genomic_DNA"/>
</dbReference>
<dbReference type="InParanoid" id="E3NNB0"/>
<proteinExistence type="predicted"/>
<feature type="region of interest" description="Disordered" evidence="1">
    <location>
        <begin position="691"/>
        <end position="718"/>
    </location>
</feature>
<dbReference type="HOGENOM" id="CLU_013969_0_0_1"/>
<accession>E3NNB0</accession>
<gene>
    <name evidence="2" type="ORF">CRE_15066</name>
</gene>
<dbReference type="eggNOG" id="ENOG502T3HH">
    <property type="taxonomic scope" value="Eukaryota"/>
</dbReference>
<dbReference type="AlphaFoldDB" id="E3NNB0"/>
<feature type="region of interest" description="Disordered" evidence="1">
    <location>
        <begin position="737"/>
        <end position="804"/>
    </location>
</feature>
<feature type="compositionally biased region" description="Basic residues" evidence="1">
    <location>
        <begin position="760"/>
        <end position="769"/>
    </location>
</feature>
<feature type="compositionally biased region" description="Low complexity" evidence="1">
    <location>
        <begin position="737"/>
        <end position="751"/>
    </location>
</feature>
<name>E3NNB0_CAERE</name>
<dbReference type="FunCoup" id="E3NNB0">
    <property type="interactions" value="1589"/>
</dbReference>
<dbReference type="OrthoDB" id="5872323at2759"/>